<comment type="caution">
    <text evidence="2">The sequence shown here is derived from an EMBL/GenBank/DDBJ whole genome shotgun (WGS) entry which is preliminary data.</text>
</comment>
<keyword evidence="3" id="KW-1185">Reference proteome</keyword>
<name>A0A6A4NM56_LUPAL</name>
<reference evidence="3" key="1">
    <citation type="journal article" date="2020" name="Nat. Commun.">
        <title>Genome sequence of the cluster root forming white lupin.</title>
        <authorList>
            <person name="Hufnagel B."/>
            <person name="Marques A."/>
            <person name="Soriano A."/>
            <person name="Marques L."/>
            <person name="Divol F."/>
            <person name="Doumas P."/>
            <person name="Sallet E."/>
            <person name="Mancinotti D."/>
            <person name="Carrere S."/>
            <person name="Marande W."/>
            <person name="Arribat S."/>
            <person name="Keller J."/>
            <person name="Huneau C."/>
            <person name="Blein T."/>
            <person name="Aime D."/>
            <person name="Laguerre M."/>
            <person name="Taylor J."/>
            <person name="Schubert V."/>
            <person name="Nelson M."/>
            <person name="Geu-Flores F."/>
            <person name="Crespi M."/>
            <person name="Gallardo-Guerrero K."/>
            <person name="Delaux P.-M."/>
            <person name="Salse J."/>
            <person name="Berges H."/>
            <person name="Guyot R."/>
            <person name="Gouzy J."/>
            <person name="Peret B."/>
        </authorList>
    </citation>
    <scope>NUCLEOTIDE SEQUENCE [LARGE SCALE GENOMIC DNA]</scope>
    <source>
        <strain evidence="3">cv. Amiga</strain>
    </source>
</reference>
<dbReference type="EMBL" id="WOCE01000023">
    <property type="protein sequence ID" value="KAE9587747.1"/>
    <property type="molecule type" value="Genomic_DNA"/>
</dbReference>
<dbReference type="Proteomes" id="UP000447434">
    <property type="component" value="Chromosome 23"/>
</dbReference>
<organism evidence="2 3">
    <name type="scientific">Lupinus albus</name>
    <name type="common">White lupine</name>
    <name type="synonym">Lupinus termis</name>
    <dbReference type="NCBI Taxonomy" id="3870"/>
    <lineage>
        <taxon>Eukaryota</taxon>
        <taxon>Viridiplantae</taxon>
        <taxon>Streptophyta</taxon>
        <taxon>Embryophyta</taxon>
        <taxon>Tracheophyta</taxon>
        <taxon>Spermatophyta</taxon>
        <taxon>Magnoliopsida</taxon>
        <taxon>eudicotyledons</taxon>
        <taxon>Gunneridae</taxon>
        <taxon>Pentapetalae</taxon>
        <taxon>rosids</taxon>
        <taxon>fabids</taxon>
        <taxon>Fabales</taxon>
        <taxon>Fabaceae</taxon>
        <taxon>Papilionoideae</taxon>
        <taxon>50 kb inversion clade</taxon>
        <taxon>genistoids sensu lato</taxon>
        <taxon>core genistoids</taxon>
        <taxon>Genisteae</taxon>
        <taxon>Lupinus</taxon>
    </lineage>
</organism>
<keyword evidence="1" id="KW-0472">Membrane</keyword>
<dbReference type="PANTHER" id="PTHR47662:SF3">
    <property type="entry name" value="TRANSCRIPTION FACTOR C2H2 FAMILY-RELATED"/>
    <property type="match status" value="1"/>
</dbReference>
<protein>
    <submittedName>
        <fullName evidence="2">Uncharacterized protein</fullName>
    </submittedName>
</protein>
<keyword evidence="1" id="KW-1133">Transmembrane helix</keyword>
<evidence type="ECO:0000313" key="2">
    <source>
        <dbReference type="EMBL" id="KAE9587747.1"/>
    </source>
</evidence>
<evidence type="ECO:0000256" key="1">
    <source>
        <dbReference type="SAM" id="Phobius"/>
    </source>
</evidence>
<dbReference type="OrthoDB" id="8062037at2759"/>
<gene>
    <name evidence="2" type="ORF">Lalb_Chr23g0277241</name>
</gene>
<evidence type="ECO:0000313" key="3">
    <source>
        <dbReference type="Proteomes" id="UP000447434"/>
    </source>
</evidence>
<sequence>MAKMCSKFKKLTVGVNPRNKNSYTKSLFYLIIFHYHIAIAAMEIVSKLINKLIILLLILIIELILLIRKLKSHNTHPITTPQFLKFIEDKHPTICYTKRMKLDCLECSVCLCEFMEGDKMKL</sequence>
<dbReference type="AlphaFoldDB" id="A0A6A4NM56"/>
<keyword evidence="1" id="KW-0812">Transmembrane</keyword>
<proteinExistence type="predicted"/>
<accession>A0A6A4NM56</accession>
<feature type="transmembrane region" description="Helical" evidence="1">
    <location>
        <begin position="48"/>
        <end position="67"/>
    </location>
</feature>
<dbReference type="PANTHER" id="PTHR47662">
    <property type="entry name" value="RING-TYPE DOMAIN-CONTAINING PROTEIN"/>
    <property type="match status" value="1"/>
</dbReference>
<feature type="transmembrane region" description="Helical" evidence="1">
    <location>
        <begin position="26"/>
        <end position="42"/>
    </location>
</feature>